<proteinExistence type="predicted"/>
<keyword evidence="1" id="KW-0805">Transcription regulation</keyword>
<dbReference type="RefSeq" id="WP_320508896.1">
    <property type="nucleotide sequence ID" value="NZ_JAXCLW010000003.1"/>
</dbReference>
<dbReference type="PANTHER" id="PTHR30154:SF53">
    <property type="entry name" value="HTH-TYPE TRANSCRIPTIONAL REGULATOR LRPC"/>
    <property type="match status" value="1"/>
</dbReference>
<protein>
    <submittedName>
        <fullName evidence="5">Lrp/AsnC family transcriptional regulator</fullName>
    </submittedName>
</protein>
<feature type="domain" description="HTH asnC-type" evidence="4">
    <location>
        <begin position="4"/>
        <end position="65"/>
    </location>
</feature>
<dbReference type="SMART" id="SM00344">
    <property type="entry name" value="HTH_ASNC"/>
    <property type="match status" value="1"/>
</dbReference>
<dbReference type="SUPFAM" id="SSF54909">
    <property type="entry name" value="Dimeric alpha+beta barrel"/>
    <property type="match status" value="1"/>
</dbReference>
<evidence type="ECO:0000256" key="2">
    <source>
        <dbReference type="ARBA" id="ARBA00023125"/>
    </source>
</evidence>
<dbReference type="InterPro" id="IPR036388">
    <property type="entry name" value="WH-like_DNA-bd_sf"/>
</dbReference>
<dbReference type="PANTHER" id="PTHR30154">
    <property type="entry name" value="LEUCINE-RESPONSIVE REGULATORY PROTEIN"/>
    <property type="match status" value="1"/>
</dbReference>
<dbReference type="InterPro" id="IPR036390">
    <property type="entry name" value="WH_DNA-bd_sf"/>
</dbReference>
<evidence type="ECO:0000313" key="5">
    <source>
        <dbReference type="EMBL" id="MDY0883830.1"/>
    </source>
</evidence>
<sequence length="149" mass="16648">MTELDPVDRKLLSLLKRNAAAKYAELGQQLNLSAPAVFERVKRLRKSGAIRRYTVDVSPAATGFGLGAYILVYLKRRTCEEVFQDLGDFPEIEECHSLAGEASMMLKVRTGTSKDLETLICALWHVDGIDRTVTMLMLDTYHDDGVRVA</sequence>
<accession>A0ABU5ECQ6</accession>
<keyword evidence="6" id="KW-1185">Reference proteome</keyword>
<reference evidence="5 6" key="1">
    <citation type="journal article" date="2016" name="Antonie Van Leeuwenhoek">
        <title>Dongia soli sp. nov., isolated from soil from Dokdo, Korea.</title>
        <authorList>
            <person name="Kim D.U."/>
            <person name="Lee H."/>
            <person name="Kim H."/>
            <person name="Kim S.G."/>
            <person name="Ka J.O."/>
        </authorList>
    </citation>
    <scope>NUCLEOTIDE SEQUENCE [LARGE SCALE GENOMIC DNA]</scope>
    <source>
        <strain evidence="5 6">D78</strain>
    </source>
</reference>
<evidence type="ECO:0000259" key="4">
    <source>
        <dbReference type="PROSITE" id="PS50956"/>
    </source>
</evidence>
<dbReference type="InterPro" id="IPR019887">
    <property type="entry name" value="Tscrpt_reg_AsnC/Lrp_C"/>
</dbReference>
<comment type="caution">
    <text evidence="5">The sequence shown here is derived from an EMBL/GenBank/DDBJ whole genome shotgun (WGS) entry which is preliminary data.</text>
</comment>
<dbReference type="PROSITE" id="PS50956">
    <property type="entry name" value="HTH_ASNC_2"/>
    <property type="match status" value="1"/>
</dbReference>
<dbReference type="EMBL" id="JAXCLW010000003">
    <property type="protein sequence ID" value="MDY0883830.1"/>
    <property type="molecule type" value="Genomic_DNA"/>
</dbReference>
<evidence type="ECO:0000256" key="3">
    <source>
        <dbReference type="ARBA" id="ARBA00023163"/>
    </source>
</evidence>
<name>A0ABU5ECQ6_9PROT</name>
<dbReference type="SUPFAM" id="SSF46785">
    <property type="entry name" value="Winged helix' DNA-binding domain"/>
    <property type="match status" value="1"/>
</dbReference>
<evidence type="ECO:0000256" key="1">
    <source>
        <dbReference type="ARBA" id="ARBA00023015"/>
    </source>
</evidence>
<gene>
    <name evidence="5" type="ORF">SMD27_13335</name>
</gene>
<dbReference type="PRINTS" id="PR00033">
    <property type="entry name" value="HTHASNC"/>
</dbReference>
<dbReference type="Proteomes" id="UP001279642">
    <property type="component" value="Unassembled WGS sequence"/>
</dbReference>
<dbReference type="Gene3D" id="3.30.70.920">
    <property type="match status" value="1"/>
</dbReference>
<organism evidence="5 6">
    <name type="scientific">Dongia soli</name>
    <dbReference type="NCBI Taxonomy" id="600628"/>
    <lineage>
        <taxon>Bacteria</taxon>
        <taxon>Pseudomonadati</taxon>
        <taxon>Pseudomonadota</taxon>
        <taxon>Alphaproteobacteria</taxon>
        <taxon>Rhodospirillales</taxon>
        <taxon>Dongiaceae</taxon>
        <taxon>Dongia</taxon>
    </lineage>
</organism>
<keyword evidence="2" id="KW-0238">DNA-binding</keyword>
<keyword evidence="3" id="KW-0804">Transcription</keyword>
<dbReference type="Pfam" id="PF01037">
    <property type="entry name" value="AsnC_trans_reg"/>
    <property type="match status" value="1"/>
</dbReference>
<dbReference type="Gene3D" id="1.10.10.10">
    <property type="entry name" value="Winged helix-like DNA-binding domain superfamily/Winged helix DNA-binding domain"/>
    <property type="match status" value="1"/>
</dbReference>
<dbReference type="InterPro" id="IPR011008">
    <property type="entry name" value="Dimeric_a/b-barrel"/>
</dbReference>
<dbReference type="InterPro" id="IPR019888">
    <property type="entry name" value="Tscrpt_reg_AsnC-like"/>
</dbReference>
<dbReference type="Pfam" id="PF13404">
    <property type="entry name" value="HTH_AsnC-type"/>
    <property type="match status" value="1"/>
</dbReference>
<dbReference type="InterPro" id="IPR000485">
    <property type="entry name" value="AsnC-type_HTH_dom"/>
</dbReference>
<evidence type="ECO:0000313" key="6">
    <source>
        <dbReference type="Proteomes" id="UP001279642"/>
    </source>
</evidence>